<dbReference type="GeneID" id="64672366"/>
<reference evidence="1" key="1">
    <citation type="journal article" date="2020" name="New Phytol.">
        <title>Comparative genomics reveals dynamic genome evolution in host specialist ectomycorrhizal fungi.</title>
        <authorList>
            <person name="Lofgren L.A."/>
            <person name="Nguyen N.H."/>
            <person name="Vilgalys R."/>
            <person name="Ruytinx J."/>
            <person name="Liao H.L."/>
            <person name="Branco S."/>
            <person name="Kuo A."/>
            <person name="LaButti K."/>
            <person name="Lipzen A."/>
            <person name="Andreopoulos W."/>
            <person name="Pangilinan J."/>
            <person name="Riley R."/>
            <person name="Hundley H."/>
            <person name="Na H."/>
            <person name="Barry K."/>
            <person name="Grigoriev I.V."/>
            <person name="Stajich J.E."/>
            <person name="Kennedy P.G."/>
        </authorList>
    </citation>
    <scope>NUCLEOTIDE SEQUENCE</scope>
    <source>
        <strain evidence="1">FC203</strain>
    </source>
</reference>
<sequence>MAPSQPVRSGRGIMSTCVLPATTGTAPNISWLSDESSVATFSSASISSIYETSGSLLNPSENNQDRGRYVSKAGLSCSSQRSILAVFVLALSTDMDNSTGSKINTIYMMGSCRRASPSLVSEMWDGQISMACPNSSSSKDSDRLYDRASNGELLEKWREKYALLPSPHIHLMVPVTLPRVSLLHLQMMKGEQKDWKGHEAEMECGSQEWKCLMQDGVVEFLLGFAGSQLRGRDMQKVKSGIADSEESDTIDNLSETKVGNFDSGGFSAVSSTF</sequence>
<gene>
    <name evidence="1" type="ORF">F5891DRAFT_989697</name>
</gene>
<evidence type="ECO:0000313" key="1">
    <source>
        <dbReference type="EMBL" id="KAG1885327.1"/>
    </source>
</evidence>
<dbReference type="Proteomes" id="UP001195769">
    <property type="component" value="Unassembled WGS sequence"/>
</dbReference>
<keyword evidence="2" id="KW-1185">Reference proteome</keyword>
<name>A0AAD4DNA1_9AGAM</name>
<dbReference type="RefSeq" id="XP_041216388.1">
    <property type="nucleotide sequence ID" value="XM_041378068.1"/>
</dbReference>
<organism evidence="1 2">
    <name type="scientific">Suillus fuscotomentosus</name>
    <dbReference type="NCBI Taxonomy" id="1912939"/>
    <lineage>
        <taxon>Eukaryota</taxon>
        <taxon>Fungi</taxon>
        <taxon>Dikarya</taxon>
        <taxon>Basidiomycota</taxon>
        <taxon>Agaricomycotina</taxon>
        <taxon>Agaricomycetes</taxon>
        <taxon>Agaricomycetidae</taxon>
        <taxon>Boletales</taxon>
        <taxon>Suillineae</taxon>
        <taxon>Suillaceae</taxon>
        <taxon>Suillus</taxon>
    </lineage>
</organism>
<comment type="caution">
    <text evidence="1">The sequence shown here is derived from an EMBL/GenBank/DDBJ whole genome shotgun (WGS) entry which is preliminary data.</text>
</comment>
<dbReference type="EMBL" id="JABBWK010000338">
    <property type="protein sequence ID" value="KAG1885327.1"/>
    <property type="molecule type" value="Genomic_DNA"/>
</dbReference>
<protein>
    <submittedName>
        <fullName evidence="1">Uncharacterized protein</fullName>
    </submittedName>
</protein>
<dbReference type="AlphaFoldDB" id="A0AAD4DNA1"/>
<evidence type="ECO:0000313" key="2">
    <source>
        <dbReference type="Proteomes" id="UP001195769"/>
    </source>
</evidence>
<proteinExistence type="predicted"/>
<accession>A0AAD4DNA1</accession>